<accession>A0A1M2VG44</accession>
<dbReference type="OMA" id="PHETSIV"/>
<dbReference type="OrthoDB" id="2930792at2759"/>
<dbReference type="STRING" id="154538.A0A1M2VG44"/>
<feature type="region of interest" description="Disordered" evidence="1">
    <location>
        <begin position="206"/>
        <end position="239"/>
    </location>
</feature>
<keyword evidence="3" id="KW-1185">Reference proteome</keyword>
<reference evidence="2 3" key="1">
    <citation type="submission" date="2016-10" db="EMBL/GenBank/DDBJ databases">
        <title>Genome sequence of the basidiomycete white-rot fungus Trametes pubescens.</title>
        <authorList>
            <person name="Makela M.R."/>
            <person name="Granchi Z."/>
            <person name="Peng M."/>
            <person name="De Vries R.P."/>
            <person name="Grigoriev I."/>
            <person name="Riley R."/>
            <person name="Hilden K."/>
        </authorList>
    </citation>
    <scope>NUCLEOTIDE SEQUENCE [LARGE SCALE GENOMIC DNA]</scope>
    <source>
        <strain evidence="2 3">FBCC735</strain>
    </source>
</reference>
<evidence type="ECO:0000256" key="1">
    <source>
        <dbReference type="SAM" id="MobiDB-lite"/>
    </source>
</evidence>
<name>A0A1M2VG44_TRAPU</name>
<proteinExistence type="predicted"/>
<feature type="compositionally biased region" description="Low complexity" evidence="1">
    <location>
        <begin position="224"/>
        <end position="239"/>
    </location>
</feature>
<dbReference type="EMBL" id="MNAD01001304">
    <property type="protein sequence ID" value="OJT06555.1"/>
    <property type="molecule type" value="Genomic_DNA"/>
</dbReference>
<sequence length="341" mass="38568">MSDDSESWQLPFDEYRVWFSPSPGAYAVIRLNLVEMVQHLDDDDALQAAMAMQTKSYLVCLDIEMALPFPDRPWYRFEARPIGPHLPPANEEEGYTPDMCIPIYPNTNHPTGRAPVRPRRPFPYGNCYHWIDNTIHIRIRARPEGFDETNAVKISVRAEMLISSMWKEDILRARNSTPPQEPLPAVPHETSIVRGREDAATIASMPHTPSARFCQELPDSDGDGASTSSEWSSSSEGAEGINGSLEDFLDLPLDIFAGLDEDLALVPLVDLWPDLAANLKEEDIASPLDLQKEIDTIQGYLSGRRITHSARVWRESRLLVQARRAFSRIKRVLRMHFTMSA</sequence>
<organism evidence="2 3">
    <name type="scientific">Trametes pubescens</name>
    <name type="common">White-rot fungus</name>
    <dbReference type="NCBI Taxonomy" id="154538"/>
    <lineage>
        <taxon>Eukaryota</taxon>
        <taxon>Fungi</taxon>
        <taxon>Dikarya</taxon>
        <taxon>Basidiomycota</taxon>
        <taxon>Agaricomycotina</taxon>
        <taxon>Agaricomycetes</taxon>
        <taxon>Polyporales</taxon>
        <taxon>Polyporaceae</taxon>
        <taxon>Trametes</taxon>
    </lineage>
</organism>
<evidence type="ECO:0000313" key="3">
    <source>
        <dbReference type="Proteomes" id="UP000184267"/>
    </source>
</evidence>
<evidence type="ECO:0000313" key="2">
    <source>
        <dbReference type="EMBL" id="OJT06555.1"/>
    </source>
</evidence>
<dbReference type="AlphaFoldDB" id="A0A1M2VG44"/>
<comment type="caution">
    <text evidence="2">The sequence shown here is derived from an EMBL/GenBank/DDBJ whole genome shotgun (WGS) entry which is preliminary data.</text>
</comment>
<gene>
    <name evidence="2" type="ORF">TRAPUB_2632</name>
</gene>
<protein>
    <submittedName>
        <fullName evidence="2">Uncharacterized protein</fullName>
    </submittedName>
</protein>
<dbReference type="Proteomes" id="UP000184267">
    <property type="component" value="Unassembled WGS sequence"/>
</dbReference>